<dbReference type="Gene3D" id="2.130.10.10">
    <property type="entry name" value="YVTN repeat-like/Quinoprotein amine dehydrogenase"/>
    <property type="match status" value="1"/>
</dbReference>
<dbReference type="InterPro" id="IPR001680">
    <property type="entry name" value="WD40_rpt"/>
</dbReference>
<dbReference type="InterPro" id="IPR036612">
    <property type="entry name" value="KH_dom_type_1_sf"/>
</dbReference>
<evidence type="ECO:0000256" key="3">
    <source>
        <dbReference type="PROSITE-ProRule" id="PRU00117"/>
    </source>
</evidence>
<dbReference type="Proteomes" id="UP000281549">
    <property type="component" value="Unassembled WGS sequence"/>
</dbReference>
<dbReference type="Pfam" id="PF23627">
    <property type="entry name" value="LisH_WDR26"/>
    <property type="match status" value="1"/>
</dbReference>
<dbReference type="PROSITE" id="PS50084">
    <property type="entry name" value="KH_TYPE_1"/>
    <property type="match status" value="1"/>
</dbReference>
<protein>
    <submittedName>
        <fullName evidence="7">WD40 repeat-like protein</fullName>
    </submittedName>
</protein>
<dbReference type="GO" id="GO:0034657">
    <property type="term" value="C:GID complex"/>
    <property type="evidence" value="ECO:0007669"/>
    <property type="project" value="TreeGrafter"/>
</dbReference>
<dbReference type="PROSITE" id="PS50082">
    <property type="entry name" value="WD_REPEATS_2"/>
    <property type="match status" value="2"/>
</dbReference>
<dbReference type="PROSITE" id="PS50896">
    <property type="entry name" value="LISH"/>
    <property type="match status" value="1"/>
</dbReference>
<proteinExistence type="predicted"/>
<evidence type="ECO:0000259" key="6">
    <source>
        <dbReference type="Pfam" id="PF00013"/>
    </source>
</evidence>
<feature type="domain" description="K Homology" evidence="6">
    <location>
        <begin position="670"/>
        <end position="737"/>
    </location>
</feature>
<gene>
    <name evidence="7" type="ORF">ROZALSC1DRAFT_20006</name>
</gene>
<evidence type="ECO:0000313" key="8">
    <source>
        <dbReference type="Proteomes" id="UP000281549"/>
    </source>
</evidence>
<dbReference type="InterPro" id="IPR004088">
    <property type="entry name" value="KH_dom_type_1"/>
</dbReference>
<dbReference type="InterPro" id="IPR036322">
    <property type="entry name" value="WD40_repeat_dom_sf"/>
</dbReference>
<dbReference type="PROSITE" id="PS50294">
    <property type="entry name" value="WD_REPEATS_REGION"/>
    <property type="match status" value="1"/>
</dbReference>
<accession>A0A4P9YQZ6</accession>
<evidence type="ECO:0000256" key="2">
    <source>
        <dbReference type="ARBA" id="ARBA00022737"/>
    </source>
</evidence>
<dbReference type="InterPro" id="IPR051350">
    <property type="entry name" value="WD_repeat-ST_regulator"/>
</dbReference>
<evidence type="ECO:0000256" key="4">
    <source>
        <dbReference type="PROSITE-ProRule" id="PRU00221"/>
    </source>
</evidence>
<evidence type="ECO:0000256" key="5">
    <source>
        <dbReference type="SAM" id="MobiDB-lite"/>
    </source>
</evidence>
<dbReference type="SUPFAM" id="SSF50978">
    <property type="entry name" value="WD40 repeat-like"/>
    <property type="match status" value="1"/>
</dbReference>
<keyword evidence="3" id="KW-0694">RNA-binding</keyword>
<dbReference type="AlphaFoldDB" id="A0A4P9YQZ6"/>
<dbReference type="Pfam" id="PF00400">
    <property type="entry name" value="WD40"/>
    <property type="match status" value="4"/>
</dbReference>
<evidence type="ECO:0000256" key="1">
    <source>
        <dbReference type="ARBA" id="ARBA00022574"/>
    </source>
</evidence>
<evidence type="ECO:0000313" key="7">
    <source>
        <dbReference type="EMBL" id="RKP22028.1"/>
    </source>
</evidence>
<dbReference type="CDD" id="cd00200">
    <property type="entry name" value="WD40"/>
    <property type="match status" value="1"/>
</dbReference>
<dbReference type="SMART" id="SM00320">
    <property type="entry name" value="WD40"/>
    <property type="match status" value="5"/>
</dbReference>
<dbReference type="Pfam" id="PF00013">
    <property type="entry name" value="KH_1"/>
    <property type="match status" value="1"/>
</dbReference>
<feature type="repeat" description="WD" evidence="4">
    <location>
        <begin position="241"/>
        <end position="273"/>
    </location>
</feature>
<dbReference type="GO" id="GO:0003723">
    <property type="term" value="F:RNA binding"/>
    <property type="evidence" value="ECO:0007669"/>
    <property type="project" value="UniProtKB-UniRule"/>
</dbReference>
<dbReference type="InterPro" id="IPR015943">
    <property type="entry name" value="WD40/YVTN_repeat-like_dom_sf"/>
</dbReference>
<keyword evidence="1 4" id="KW-0853">WD repeat</keyword>
<keyword evidence="2" id="KW-0677">Repeat</keyword>
<name>A0A4P9YQZ6_ROZAC</name>
<dbReference type="PANTHER" id="PTHR22838">
    <property type="entry name" value="WD REPEAT PROTEIN 26-RELATED"/>
    <property type="match status" value="1"/>
</dbReference>
<sequence>MSRKFHDNFHVKAKIGEESLFHERLNLDLEKPKKKIMVQEHDFVDGITPKEIEMTRLVLQWMEEHGYKNSKRLLERESGIAMEPDLVSKFKKALLSGDWDCAGNILPKLIRHDCDYEKQQFMEKIQAKEMGDAITILQNVLTKLIHEPKEFNILAKYILHSNTLPKCYESRSILLDKLSEFISPNLLIPKARLEKLTTDGVAHQLENCYYHLYDEGNTISLLSEHNCENRSDFPNKAFHKFNDHNDEIWYVSFSNRGQYLASASKDTKVHVYKSPKSGEIVHQYRGHQGPVLCCAWMPDGTSFLSCSLDMSIILWNIDGSKHHIWTGLRVTDVCVLKDGLRALFTANETKIILVNLENFEFVCTIQESDSISSLKLSGDSSNFLVNLASQEIHLWNIEQRKLVSTYVGHKQGRYVVRSCFGGKHENFILSGSEVYDNKVYVWNKKLVKCIDAMEGHQKTVNCVAWHPYKPIFCSAAHTSMQRFASLLRPNNPPPGYLPSIHTLSLNEESSNSAQFYTSSSSTSLDSWFPPDTDSPISNEAKRLDSWLNEGWNIPEVPGAHTIREPEKVVPLKKPSLNSWESIPCNDGSDAQTYPISMKTVDPKNDVPKSTVHPSTSFCSQKVLNRIKQDRVTVQPRFQNSFHAPTSTKSQCSCVKESSLDEMNDPIVYLRFLLSHKETGALIGKNGSRINQYRNRKGIVLLDVNNASHSVPSLKGEYRVMKIQGRLSAVNEIIKEIMSFKNVNAEE</sequence>
<feature type="compositionally biased region" description="Low complexity" evidence="5">
    <location>
        <begin position="516"/>
        <end position="526"/>
    </location>
</feature>
<dbReference type="PANTHER" id="PTHR22838:SF0">
    <property type="entry name" value="WD REPEAT-CONTAINING PROTEIN 26"/>
    <property type="match status" value="1"/>
</dbReference>
<feature type="repeat" description="WD" evidence="4">
    <location>
        <begin position="284"/>
        <end position="318"/>
    </location>
</feature>
<dbReference type="InterPro" id="IPR006594">
    <property type="entry name" value="LisH"/>
</dbReference>
<organism evidence="7 8">
    <name type="scientific">Rozella allomycis (strain CSF55)</name>
    <dbReference type="NCBI Taxonomy" id="988480"/>
    <lineage>
        <taxon>Eukaryota</taxon>
        <taxon>Fungi</taxon>
        <taxon>Fungi incertae sedis</taxon>
        <taxon>Cryptomycota</taxon>
        <taxon>Cryptomycota incertae sedis</taxon>
        <taxon>Rozella</taxon>
    </lineage>
</organism>
<reference evidence="8" key="1">
    <citation type="journal article" date="2018" name="Nat. Microbiol.">
        <title>Leveraging single-cell genomics to expand the fungal tree of life.</title>
        <authorList>
            <person name="Ahrendt S.R."/>
            <person name="Quandt C.A."/>
            <person name="Ciobanu D."/>
            <person name="Clum A."/>
            <person name="Salamov A."/>
            <person name="Andreopoulos B."/>
            <person name="Cheng J.F."/>
            <person name="Woyke T."/>
            <person name="Pelin A."/>
            <person name="Henrissat B."/>
            <person name="Reynolds N.K."/>
            <person name="Benny G.L."/>
            <person name="Smith M.E."/>
            <person name="James T.Y."/>
            <person name="Grigoriev I.V."/>
        </authorList>
    </citation>
    <scope>NUCLEOTIDE SEQUENCE [LARGE SCALE GENOMIC DNA]</scope>
    <source>
        <strain evidence="8">CSF55</strain>
    </source>
</reference>
<dbReference type="EMBL" id="ML004913">
    <property type="protein sequence ID" value="RKP22028.1"/>
    <property type="molecule type" value="Genomic_DNA"/>
</dbReference>
<dbReference type="GO" id="GO:0043161">
    <property type="term" value="P:proteasome-mediated ubiquitin-dependent protein catabolic process"/>
    <property type="evidence" value="ECO:0007669"/>
    <property type="project" value="TreeGrafter"/>
</dbReference>
<dbReference type="Gene3D" id="3.30.1370.10">
    <property type="entry name" value="K Homology domain, type 1"/>
    <property type="match status" value="1"/>
</dbReference>
<feature type="region of interest" description="Disordered" evidence="5">
    <location>
        <begin position="516"/>
        <end position="536"/>
    </location>
</feature>